<keyword evidence="1" id="KW-0472">Membrane</keyword>
<evidence type="ECO:0000256" key="1">
    <source>
        <dbReference type="SAM" id="Phobius"/>
    </source>
</evidence>
<proteinExistence type="predicted"/>
<name>A0A0A2EUT1_PORCN</name>
<dbReference type="Proteomes" id="UP000030125">
    <property type="component" value="Unassembled WGS sequence"/>
</dbReference>
<keyword evidence="1" id="KW-0812">Transmembrane</keyword>
<reference evidence="2 3" key="1">
    <citation type="submission" date="2014-08" db="EMBL/GenBank/DDBJ databases">
        <title>Porphyromonas cangingivalis strain:COT-109_OH1386 Genome sequencing.</title>
        <authorList>
            <person name="Wallis C."/>
            <person name="Deusch O."/>
            <person name="O'Flynn C."/>
            <person name="Davis I."/>
            <person name="Jospin G."/>
            <person name="Darling A.E."/>
            <person name="Coil D.A."/>
            <person name="Alexiev A."/>
            <person name="Horsfall A."/>
            <person name="Kirkwood N."/>
            <person name="Harris S."/>
            <person name="Eisen J.A."/>
        </authorList>
    </citation>
    <scope>NUCLEOTIDE SEQUENCE [LARGE SCALE GENOMIC DNA]</scope>
    <source>
        <strain evidence="3">COT-109 OH1386</strain>
    </source>
</reference>
<protein>
    <submittedName>
        <fullName evidence="2">Uncharacterized protein</fullName>
    </submittedName>
</protein>
<accession>A0A0A2EUT1</accession>
<keyword evidence="3" id="KW-1185">Reference proteome</keyword>
<dbReference type="STRING" id="36874.HQ34_03775"/>
<gene>
    <name evidence="2" type="ORF">HQ35_04580</name>
</gene>
<sequence>MLKHNQDKSDNPIHPFSAPDGYFEDLRAKMLAEIKKEDPVVSSIKSEVSRFELFRPYLYLAAMFVGIFLLFKGVSYFDEGRQEISKEAVALNSASEGTDIVFVSEDDVEAFISYSMDDLSLRDEIFENEPNHDQHK</sequence>
<dbReference type="AlphaFoldDB" id="A0A0A2EUT1"/>
<keyword evidence="1" id="KW-1133">Transmembrane helix</keyword>
<comment type="caution">
    <text evidence="2">The sequence shown here is derived from an EMBL/GenBank/DDBJ whole genome shotgun (WGS) entry which is preliminary data.</text>
</comment>
<evidence type="ECO:0000313" key="3">
    <source>
        <dbReference type="Proteomes" id="UP000030125"/>
    </source>
</evidence>
<feature type="transmembrane region" description="Helical" evidence="1">
    <location>
        <begin position="57"/>
        <end position="77"/>
    </location>
</feature>
<evidence type="ECO:0000313" key="2">
    <source>
        <dbReference type="EMBL" id="KGN81245.1"/>
    </source>
</evidence>
<dbReference type="EMBL" id="JQJD01000030">
    <property type="protein sequence ID" value="KGN81245.1"/>
    <property type="molecule type" value="Genomic_DNA"/>
</dbReference>
<organism evidence="2 3">
    <name type="scientific">Porphyromonas cangingivalis</name>
    <dbReference type="NCBI Taxonomy" id="36874"/>
    <lineage>
        <taxon>Bacteria</taxon>
        <taxon>Pseudomonadati</taxon>
        <taxon>Bacteroidota</taxon>
        <taxon>Bacteroidia</taxon>
        <taxon>Bacteroidales</taxon>
        <taxon>Porphyromonadaceae</taxon>
        <taxon>Porphyromonas</taxon>
    </lineage>
</organism>